<keyword evidence="5 7" id="KW-0408">Iron</keyword>
<accession>A0A939JPF4</accession>
<dbReference type="PROSITE" id="PS00086">
    <property type="entry name" value="CYTOCHROME_P450"/>
    <property type="match status" value="1"/>
</dbReference>
<dbReference type="Proteomes" id="UP000664781">
    <property type="component" value="Unassembled WGS sequence"/>
</dbReference>
<dbReference type="SUPFAM" id="SSF48264">
    <property type="entry name" value="Cytochrome P450"/>
    <property type="match status" value="1"/>
</dbReference>
<evidence type="ECO:0000313" key="8">
    <source>
        <dbReference type="EMBL" id="MBO0656336.1"/>
    </source>
</evidence>
<evidence type="ECO:0000256" key="4">
    <source>
        <dbReference type="ARBA" id="ARBA00023002"/>
    </source>
</evidence>
<comment type="caution">
    <text evidence="8">The sequence shown here is derived from an EMBL/GenBank/DDBJ whole genome shotgun (WGS) entry which is preliminary data.</text>
</comment>
<dbReference type="GO" id="GO:0005506">
    <property type="term" value="F:iron ion binding"/>
    <property type="evidence" value="ECO:0007669"/>
    <property type="project" value="InterPro"/>
</dbReference>
<reference evidence="8" key="1">
    <citation type="submission" date="2021-03" db="EMBL/GenBank/DDBJ databases">
        <title>Streptomyces strains.</title>
        <authorList>
            <person name="Lund M.B."/>
            <person name="Toerring T."/>
        </authorList>
    </citation>
    <scope>NUCLEOTIDE SEQUENCE</scope>
    <source>
        <strain evidence="8">JCM 4242</strain>
    </source>
</reference>
<dbReference type="EMBL" id="JAFMOF010000004">
    <property type="protein sequence ID" value="MBO0656336.1"/>
    <property type="molecule type" value="Genomic_DNA"/>
</dbReference>
<proteinExistence type="inferred from homology"/>
<evidence type="ECO:0000256" key="3">
    <source>
        <dbReference type="ARBA" id="ARBA00022723"/>
    </source>
</evidence>
<keyword evidence="6 7" id="KW-0503">Monooxygenase</keyword>
<gene>
    <name evidence="8" type="ORF">J1792_27250</name>
</gene>
<keyword evidence="4 7" id="KW-0560">Oxidoreductase</keyword>
<keyword evidence="9" id="KW-1185">Reference proteome</keyword>
<keyword evidence="2 7" id="KW-0349">Heme</keyword>
<dbReference type="FunFam" id="1.10.630.10:FF:000018">
    <property type="entry name" value="Cytochrome P450 monooxygenase"/>
    <property type="match status" value="1"/>
</dbReference>
<dbReference type="InterPro" id="IPR001128">
    <property type="entry name" value="Cyt_P450"/>
</dbReference>
<dbReference type="GO" id="GO:0016705">
    <property type="term" value="F:oxidoreductase activity, acting on paired donors, with incorporation or reduction of molecular oxygen"/>
    <property type="evidence" value="ECO:0007669"/>
    <property type="project" value="InterPro"/>
</dbReference>
<dbReference type="InterPro" id="IPR002397">
    <property type="entry name" value="Cyt_P450_B"/>
</dbReference>
<sequence length="398" mass="45125">MTEYFDFTHPQLETNYLEYYGRFRREDPVHWTPYGYWMLFNYDDADALLRSSDTSSDFPSNTQWASTRGGPTSPVMKSADHWMLMKDGDAHRRLRRGVGKLFTPRMLDRLRTRIPQIVDDLLDGIGPDGGEIDAMSALALPLPVTVVSELMDIPPEDRDFFRSVTEPVGQMINRSIPPRDLIAMNKAEPKARAYLYKLIEKARNEPPTSTLVSMMLHCDENYSDDEIAANAALLYNAGYETTSNLIGNGLLALLQRPEALQALRDDPSLMPTAVEELSRFHPSARYVARILTEDMKFGDKVIPAGDAAFVAFESAGRDPERYPDPDRLDLGRRGVKSLAFSAGPHQCMGKHLALLEVGVLFSELLKRYSRIELATDTPLYHPHFNLRTLKELPIRLYR</sequence>
<dbReference type="RefSeq" id="WP_179198891.1">
    <property type="nucleotide sequence ID" value="NZ_JAFMOF010000004.1"/>
</dbReference>
<dbReference type="InterPro" id="IPR017972">
    <property type="entry name" value="Cyt_P450_CS"/>
</dbReference>
<dbReference type="PANTHER" id="PTHR46696">
    <property type="entry name" value="P450, PUTATIVE (EUROFUNG)-RELATED"/>
    <property type="match status" value="1"/>
</dbReference>
<organism evidence="8 9">
    <name type="scientific">Streptomyces triculaminicus</name>
    <dbReference type="NCBI Taxonomy" id="2816232"/>
    <lineage>
        <taxon>Bacteria</taxon>
        <taxon>Bacillati</taxon>
        <taxon>Actinomycetota</taxon>
        <taxon>Actinomycetes</taxon>
        <taxon>Kitasatosporales</taxon>
        <taxon>Streptomycetaceae</taxon>
        <taxon>Streptomyces</taxon>
    </lineage>
</organism>
<evidence type="ECO:0000256" key="1">
    <source>
        <dbReference type="ARBA" id="ARBA00010617"/>
    </source>
</evidence>
<dbReference type="PANTHER" id="PTHR46696:SF1">
    <property type="entry name" value="CYTOCHROME P450 YJIB-RELATED"/>
    <property type="match status" value="1"/>
</dbReference>
<dbReference type="GO" id="GO:0004497">
    <property type="term" value="F:monooxygenase activity"/>
    <property type="evidence" value="ECO:0007669"/>
    <property type="project" value="UniProtKB-KW"/>
</dbReference>
<keyword evidence="3 7" id="KW-0479">Metal-binding</keyword>
<dbReference type="Pfam" id="PF00067">
    <property type="entry name" value="p450"/>
    <property type="match status" value="1"/>
</dbReference>
<evidence type="ECO:0000256" key="2">
    <source>
        <dbReference type="ARBA" id="ARBA00022617"/>
    </source>
</evidence>
<dbReference type="InterPro" id="IPR036396">
    <property type="entry name" value="Cyt_P450_sf"/>
</dbReference>
<comment type="similarity">
    <text evidence="1 7">Belongs to the cytochrome P450 family.</text>
</comment>
<dbReference type="GO" id="GO:0020037">
    <property type="term" value="F:heme binding"/>
    <property type="evidence" value="ECO:0007669"/>
    <property type="project" value="InterPro"/>
</dbReference>
<evidence type="ECO:0000256" key="7">
    <source>
        <dbReference type="RuleBase" id="RU000461"/>
    </source>
</evidence>
<evidence type="ECO:0000256" key="5">
    <source>
        <dbReference type="ARBA" id="ARBA00023004"/>
    </source>
</evidence>
<dbReference type="PRINTS" id="PR00359">
    <property type="entry name" value="BP450"/>
</dbReference>
<dbReference type="Gene3D" id="1.10.630.10">
    <property type="entry name" value="Cytochrome P450"/>
    <property type="match status" value="1"/>
</dbReference>
<name>A0A939JPF4_9ACTN</name>
<protein>
    <submittedName>
        <fullName evidence="8">Cytochrome P450</fullName>
    </submittedName>
</protein>
<dbReference type="PRINTS" id="PR00385">
    <property type="entry name" value="P450"/>
</dbReference>
<dbReference type="AlphaFoldDB" id="A0A939JPF4"/>
<dbReference type="CDD" id="cd20625">
    <property type="entry name" value="CYP164-like"/>
    <property type="match status" value="1"/>
</dbReference>
<evidence type="ECO:0000256" key="6">
    <source>
        <dbReference type="ARBA" id="ARBA00023033"/>
    </source>
</evidence>
<evidence type="ECO:0000313" key="9">
    <source>
        <dbReference type="Proteomes" id="UP000664781"/>
    </source>
</evidence>